<gene>
    <name evidence="1" type="ORF">ALP13_101259</name>
</gene>
<dbReference type="EMBL" id="RBUQ01000125">
    <property type="protein sequence ID" value="RMV38427.1"/>
    <property type="molecule type" value="Genomic_DNA"/>
</dbReference>
<evidence type="ECO:0000313" key="1">
    <source>
        <dbReference type="EMBL" id="RMV38427.1"/>
    </source>
</evidence>
<dbReference type="AlphaFoldDB" id="A0A0N0FY24"/>
<evidence type="ECO:0000313" key="2">
    <source>
        <dbReference type="Proteomes" id="UP000271631"/>
    </source>
</evidence>
<name>A0A0N0FY24_PSEYM</name>
<reference evidence="1 2" key="1">
    <citation type="submission" date="2018-08" db="EMBL/GenBank/DDBJ databases">
        <title>Recombination of ecologically and evolutionarily significant loci maintains genetic cohesion in the Pseudomonas syringae species complex.</title>
        <authorList>
            <person name="Dillon M."/>
            <person name="Thakur S."/>
            <person name="Almeida R.N.D."/>
            <person name="Weir B.S."/>
            <person name="Guttman D.S."/>
        </authorList>
    </citation>
    <scope>NUCLEOTIDE SEQUENCE [LARGE SCALE GENOMIC DNA]</scope>
    <source>
        <strain evidence="1 2">ICMP 11281</strain>
    </source>
</reference>
<accession>A0A0N0FY24</accession>
<sequence length="62" mass="7314">MFPDREAAHCRLIRDDFPDRPVLFLLALFDVPGPVFAQKYEQCHKQWSKKSHSNEWLKGKSV</sequence>
<proteinExistence type="predicted"/>
<protein>
    <submittedName>
        <fullName evidence="1">Uncharacterized protein</fullName>
    </submittedName>
</protein>
<organism evidence="1 2">
    <name type="scientific">Pseudomonas syringae pv. maculicola</name>
    <dbReference type="NCBI Taxonomy" id="59511"/>
    <lineage>
        <taxon>Bacteria</taxon>
        <taxon>Pseudomonadati</taxon>
        <taxon>Pseudomonadota</taxon>
        <taxon>Gammaproteobacteria</taxon>
        <taxon>Pseudomonadales</taxon>
        <taxon>Pseudomonadaceae</taxon>
        <taxon>Pseudomonas</taxon>
    </lineage>
</organism>
<dbReference type="Proteomes" id="UP000271631">
    <property type="component" value="Unassembled WGS sequence"/>
</dbReference>
<comment type="caution">
    <text evidence="1">The sequence shown here is derived from an EMBL/GenBank/DDBJ whole genome shotgun (WGS) entry which is preliminary data.</text>
</comment>
<dbReference type="RefSeq" id="WP_044390119.1">
    <property type="nucleotide sequence ID" value="NZ_JAEVFP010000046.1"/>
</dbReference>